<keyword evidence="1" id="KW-0175">Coiled coil</keyword>
<keyword evidence="4" id="KW-1185">Reference proteome</keyword>
<dbReference type="SMART" id="SM00166">
    <property type="entry name" value="UBX"/>
    <property type="match status" value="1"/>
</dbReference>
<feature type="coiled-coil region" evidence="1">
    <location>
        <begin position="321"/>
        <end position="389"/>
    </location>
</feature>
<dbReference type="GO" id="GO:0005783">
    <property type="term" value="C:endoplasmic reticulum"/>
    <property type="evidence" value="ECO:0007669"/>
    <property type="project" value="TreeGrafter"/>
</dbReference>
<dbReference type="PROSITE" id="PS50033">
    <property type="entry name" value="UBX"/>
    <property type="match status" value="1"/>
</dbReference>
<dbReference type="CDD" id="cd01771">
    <property type="entry name" value="UBX_UBXN3A"/>
    <property type="match status" value="1"/>
</dbReference>
<evidence type="ECO:0000259" key="2">
    <source>
        <dbReference type="PROSITE" id="PS50033"/>
    </source>
</evidence>
<dbReference type="SUPFAM" id="SSF52833">
    <property type="entry name" value="Thioredoxin-like"/>
    <property type="match status" value="1"/>
</dbReference>
<dbReference type="Pfam" id="PF00789">
    <property type="entry name" value="UBX"/>
    <property type="match status" value="1"/>
</dbReference>
<gene>
    <name evidence="3" type="ORF">QE152_g10715</name>
</gene>
<dbReference type="SMART" id="SM00594">
    <property type="entry name" value="UAS"/>
    <property type="match status" value="1"/>
</dbReference>
<dbReference type="AlphaFoldDB" id="A0AAW1LSI8"/>
<protein>
    <submittedName>
        <fullName evidence="3">UBX domain</fullName>
    </submittedName>
</protein>
<dbReference type="GO" id="GO:0043130">
    <property type="term" value="F:ubiquitin binding"/>
    <property type="evidence" value="ECO:0007669"/>
    <property type="project" value="TreeGrafter"/>
</dbReference>
<dbReference type="InterPro" id="IPR029071">
    <property type="entry name" value="Ubiquitin-like_domsf"/>
</dbReference>
<dbReference type="InterPro" id="IPR006577">
    <property type="entry name" value="UAS"/>
</dbReference>
<organism evidence="3 4">
    <name type="scientific">Popillia japonica</name>
    <name type="common">Japanese beetle</name>
    <dbReference type="NCBI Taxonomy" id="7064"/>
    <lineage>
        <taxon>Eukaryota</taxon>
        <taxon>Metazoa</taxon>
        <taxon>Ecdysozoa</taxon>
        <taxon>Arthropoda</taxon>
        <taxon>Hexapoda</taxon>
        <taxon>Insecta</taxon>
        <taxon>Pterygota</taxon>
        <taxon>Neoptera</taxon>
        <taxon>Endopterygota</taxon>
        <taxon>Coleoptera</taxon>
        <taxon>Polyphaga</taxon>
        <taxon>Scarabaeiformia</taxon>
        <taxon>Scarabaeidae</taxon>
        <taxon>Rutelinae</taxon>
        <taxon>Popillia</taxon>
    </lineage>
</organism>
<dbReference type="Gene3D" id="3.40.30.10">
    <property type="entry name" value="Glutaredoxin"/>
    <property type="match status" value="1"/>
</dbReference>
<evidence type="ECO:0000313" key="3">
    <source>
        <dbReference type="EMBL" id="KAK9737447.1"/>
    </source>
</evidence>
<dbReference type="Gene3D" id="3.10.20.90">
    <property type="entry name" value="Phosphatidylinositol 3-kinase Catalytic Subunit, Chain A, domain 1"/>
    <property type="match status" value="2"/>
</dbReference>
<evidence type="ECO:0000256" key="1">
    <source>
        <dbReference type="SAM" id="Coils"/>
    </source>
</evidence>
<dbReference type="GO" id="GO:0005634">
    <property type="term" value="C:nucleus"/>
    <property type="evidence" value="ECO:0007669"/>
    <property type="project" value="TreeGrafter"/>
</dbReference>
<dbReference type="InterPro" id="IPR001012">
    <property type="entry name" value="UBX_dom"/>
</dbReference>
<dbReference type="InterPro" id="IPR036249">
    <property type="entry name" value="Thioredoxin-like_sf"/>
</dbReference>
<comment type="caution">
    <text evidence="3">The sequence shown here is derived from an EMBL/GenBank/DDBJ whole genome shotgun (WGS) entry which is preliminary data.</text>
</comment>
<accession>A0AAW1LSI8</accession>
<evidence type="ECO:0000313" key="4">
    <source>
        <dbReference type="Proteomes" id="UP001458880"/>
    </source>
</evidence>
<dbReference type="Proteomes" id="UP001458880">
    <property type="component" value="Unassembled WGS sequence"/>
</dbReference>
<sequence>MAQYENTPIKNLSLPSENTLYLAVKPRDGAVSADEDNEITERLKGLYMLKIKNLSDNGKEHSIHYPGTKTILDVKTDVYSFSDIHVRNQVWTGWPPNIDDNTILALSGISYPEHELTVQQSNMNHTREKKQNNACILQIDNNVVPKRLEPLIPEHIDDEIVGSISFSERFTARYGAIHPAFYQGTLEDALKEACSKPAKDRKILGIYLHHDASVLSNVFCSQLLGVESVMQLIERNFILWGWDLTFETNRARLQNSVNNCLGSTAALSLRDIAIDRLPAIIIIMKIRSSTDILNVIYGNLGVNELLSSLIEAVDVFTEHQKVEMREEQERAERELVKWEQDMAYNESLATDRAKEEAKRQQAEAEFNERKRIENEKANELARKEAHRKKLEAHLPPEPALDQGDNITKIRFRLPNGDNLERRFLANTTLKILLDYLTVQGFPIQEYKVISSWPRRDLTTVDITKTLKELKLCPKETVILEER</sequence>
<dbReference type="Pfam" id="PF21021">
    <property type="entry name" value="FAF1"/>
    <property type="match status" value="1"/>
</dbReference>
<dbReference type="InterPro" id="IPR033043">
    <property type="entry name" value="FAF1-like_UBX"/>
</dbReference>
<dbReference type="InterPro" id="IPR049483">
    <property type="entry name" value="FAF1_2-like_UAS"/>
</dbReference>
<proteinExistence type="predicted"/>
<dbReference type="SUPFAM" id="SSF54236">
    <property type="entry name" value="Ubiquitin-like"/>
    <property type="match status" value="2"/>
</dbReference>
<dbReference type="EMBL" id="JASPKY010000100">
    <property type="protein sequence ID" value="KAK9737447.1"/>
    <property type="molecule type" value="Genomic_DNA"/>
</dbReference>
<dbReference type="PANTHER" id="PTHR23322">
    <property type="entry name" value="FAS-ASSOCIATED PROTEIN"/>
    <property type="match status" value="1"/>
</dbReference>
<name>A0AAW1LSI8_POPJA</name>
<reference evidence="3 4" key="1">
    <citation type="journal article" date="2024" name="BMC Genomics">
        <title>De novo assembly and annotation of Popillia japonica's genome with initial clues to its potential as an invasive pest.</title>
        <authorList>
            <person name="Cucini C."/>
            <person name="Boschi S."/>
            <person name="Funari R."/>
            <person name="Cardaioli E."/>
            <person name="Iannotti N."/>
            <person name="Marturano G."/>
            <person name="Paoli F."/>
            <person name="Bruttini M."/>
            <person name="Carapelli A."/>
            <person name="Frati F."/>
            <person name="Nardi F."/>
        </authorList>
    </citation>
    <scope>NUCLEOTIDE SEQUENCE [LARGE SCALE GENOMIC DNA]</scope>
    <source>
        <strain evidence="3">DMR45628</strain>
    </source>
</reference>
<dbReference type="InterPro" id="IPR050730">
    <property type="entry name" value="UBX_domain-protein"/>
</dbReference>
<feature type="domain" description="UBX" evidence="2">
    <location>
        <begin position="402"/>
        <end position="479"/>
    </location>
</feature>
<dbReference type="GO" id="GO:0036503">
    <property type="term" value="P:ERAD pathway"/>
    <property type="evidence" value="ECO:0007669"/>
    <property type="project" value="TreeGrafter"/>
</dbReference>
<dbReference type="PANTHER" id="PTHR23322:SF96">
    <property type="entry name" value="FAS-ASSOCIATED FACTOR 1"/>
    <property type="match status" value="1"/>
</dbReference>